<protein>
    <submittedName>
        <fullName evidence="4">GNAT family N-acetyltransferase</fullName>
    </submittedName>
</protein>
<evidence type="ECO:0000313" key="4">
    <source>
        <dbReference type="EMBL" id="GAA1069886.1"/>
    </source>
</evidence>
<dbReference type="Proteomes" id="UP001499987">
    <property type="component" value="Unassembled WGS sequence"/>
</dbReference>
<keyword evidence="2" id="KW-0012">Acyltransferase</keyword>
<dbReference type="InterPro" id="IPR000182">
    <property type="entry name" value="GNAT_dom"/>
</dbReference>
<dbReference type="EMBL" id="BAAALD010000002">
    <property type="protein sequence ID" value="GAA1069886.1"/>
    <property type="molecule type" value="Genomic_DNA"/>
</dbReference>
<keyword evidence="1" id="KW-0808">Transferase</keyword>
<dbReference type="PANTHER" id="PTHR43420">
    <property type="entry name" value="ACETYLTRANSFERASE"/>
    <property type="match status" value="1"/>
</dbReference>
<dbReference type="RefSeq" id="WP_344621684.1">
    <property type="nucleotide sequence ID" value="NZ_BAAALD010000002.1"/>
</dbReference>
<organism evidence="4 5">
    <name type="scientific">Kitasatospora arboriphila</name>
    <dbReference type="NCBI Taxonomy" id="258052"/>
    <lineage>
        <taxon>Bacteria</taxon>
        <taxon>Bacillati</taxon>
        <taxon>Actinomycetota</taxon>
        <taxon>Actinomycetes</taxon>
        <taxon>Kitasatosporales</taxon>
        <taxon>Streptomycetaceae</taxon>
        <taxon>Kitasatospora</taxon>
    </lineage>
</organism>
<keyword evidence="5" id="KW-1185">Reference proteome</keyword>
<dbReference type="SUPFAM" id="SSF55729">
    <property type="entry name" value="Acyl-CoA N-acyltransferases (Nat)"/>
    <property type="match status" value="2"/>
</dbReference>
<sequence>MTTTLRPGGAEELLPGGGRSRRWQICVNGRPVGGLRTTALPRGDQWWGEIAELEVAEGRRRGRGTVGVLAAEEVLRGWGCSRADVTVPAEAEGALALARVLGYTDRMQNMAKRLGRAPALPDGLTVRPIGAAEYPQWLAAARAGYLHDLRSSGLTAQQAEAKAEADHRQVLPQGPDTPGVALRRLVDGDGRALGSLWLHLRQEVSPEGRPLAWVMVVEVDEEHRGRGLGRALMLAAEHECLAAGVHDLGLNVFSSNTVAVGLYASLGYRITRRVLGKQLL</sequence>
<dbReference type="PROSITE" id="PS51186">
    <property type="entry name" value="GNAT"/>
    <property type="match status" value="2"/>
</dbReference>
<dbReference type="Gene3D" id="3.40.630.30">
    <property type="match status" value="2"/>
</dbReference>
<name>A0ABN1T975_9ACTN</name>
<feature type="domain" description="N-acetyltransferase" evidence="3">
    <location>
        <begin position="1"/>
        <end position="127"/>
    </location>
</feature>
<reference evidence="4 5" key="1">
    <citation type="journal article" date="2019" name="Int. J. Syst. Evol. Microbiol.">
        <title>The Global Catalogue of Microorganisms (GCM) 10K type strain sequencing project: providing services to taxonomists for standard genome sequencing and annotation.</title>
        <authorList>
            <consortium name="The Broad Institute Genomics Platform"/>
            <consortium name="The Broad Institute Genome Sequencing Center for Infectious Disease"/>
            <person name="Wu L."/>
            <person name="Ma J."/>
        </authorList>
    </citation>
    <scope>NUCLEOTIDE SEQUENCE [LARGE SCALE GENOMIC DNA]</scope>
    <source>
        <strain evidence="4 5">JCM 13002</strain>
    </source>
</reference>
<dbReference type="CDD" id="cd04301">
    <property type="entry name" value="NAT_SF"/>
    <property type="match status" value="1"/>
</dbReference>
<dbReference type="Pfam" id="PF00583">
    <property type="entry name" value="Acetyltransf_1"/>
    <property type="match status" value="2"/>
</dbReference>
<dbReference type="InterPro" id="IPR050680">
    <property type="entry name" value="YpeA/RimI_acetyltransf"/>
</dbReference>
<accession>A0ABN1T975</accession>
<evidence type="ECO:0000256" key="2">
    <source>
        <dbReference type="ARBA" id="ARBA00023315"/>
    </source>
</evidence>
<evidence type="ECO:0000259" key="3">
    <source>
        <dbReference type="PROSITE" id="PS51186"/>
    </source>
</evidence>
<dbReference type="InterPro" id="IPR016181">
    <property type="entry name" value="Acyl_CoA_acyltransferase"/>
</dbReference>
<feature type="domain" description="N-acetyltransferase" evidence="3">
    <location>
        <begin position="124"/>
        <end position="280"/>
    </location>
</feature>
<proteinExistence type="predicted"/>
<evidence type="ECO:0000313" key="5">
    <source>
        <dbReference type="Proteomes" id="UP001499987"/>
    </source>
</evidence>
<gene>
    <name evidence="4" type="ORF">GCM10009663_04070</name>
</gene>
<comment type="caution">
    <text evidence="4">The sequence shown here is derived from an EMBL/GenBank/DDBJ whole genome shotgun (WGS) entry which is preliminary data.</text>
</comment>
<evidence type="ECO:0000256" key="1">
    <source>
        <dbReference type="ARBA" id="ARBA00022679"/>
    </source>
</evidence>